<reference evidence="2" key="2">
    <citation type="submission" date="2025-08" db="UniProtKB">
        <authorList>
            <consortium name="RefSeq"/>
        </authorList>
    </citation>
    <scope>IDENTIFICATION</scope>
    <source>
        <tissue evidence="2">Leaf</tissue>
    </source>
</reference>
<keyword evidence="1" id="KW-1185">Reference proteome</keyword>
<evidence type="ECO:0000313" key="1">
    <source>
        <dbReference type="Proteomes" id="UP000813463"/>
    </source>
</evidence>
<dbReference type="RefSeq" id="XP_056685778.1">
    <property type="nucleotide sequence ID" value="XM_056829800.1"/>
</dbReference>
<sequence length="319" mass="36390">MFSGWCFTTNNSSCKGGRVMVAWNPNAFTVSVLGMSSQMIHCLVCPRNSHKEFFCTSVYAFNHNNERVALWKDLCGIGGNMNKPWVVMGDFNCVLNVEERIGAPVRHQSMVDFRNCVTCCGLEDVNSAGHFFTWNNKQEGDNRVFSKIDRVMANDMWMQLFPSAEAGFLSEGLFDHCPMGLSVYPCNNTARKPFRYFDMWKHADGYTELVKANWDKHDVGTPMYQVVLKLRRMKGVFKQLNKDGFNDIQAADLKALHELTQCQRELHMNPTDSGVVDKENAAANQYRIVHSVYLSFLRQKSKEAWAKGGDENSAIFHKY</sequence>
<gene>
    <name evidence="2" type="primary">LOC130461643</name>
</gene>
<protein>
    <recommendedName>
        <fullName evidence="3">Endonuclease/exonuclease/phosphatase domain-containing protein</fullName>
    </recommendedName>
</protein>
<organism evidence="1 2">
    <name type="scientific">Spinacia oleracea</name>
    <name type="common">Spinach</name>
    <dbReference type="NCBI Taxonomy" id="3562"/>
    <lineage>
        <taxon>Eukaryota</taxon>
        <taxon>Viridiplantae</taxon>
        <taxon>Streptophyta</taxon>
        <taxon>Embryophyta</taxon>
        <taxon>Tracheophyta</taxon>
        <taxon>Spermatophyta</taxon>
        <taxon>Magnoliopsida</taxon>
        <taxon>eudicotyledons</taxon>
        <taxon>Gunneridae</taxon>
        <taxon>Pentapetalae</taxon>
        <taxon>Caryophyllales</taxon>
        <taxon>Chenopodiaceae</taxon>
        <taxon>Chenopodioideae</taxon>
        <taxon>Anserineae</taxon>
        <taxon>Spinacia</taxon>
    </lineage>
</organism>
<dbReference type="PANTHER" id="PTHR33710">
    <property type="entry name" value="BNAC02G09200D PROTEIN"/>
    <property type="match status" value="1"/>
</dbReference>
<dbReference type="SUPFAM" id="SSF56219">
    <property type="entry name" value="DNase I-like"/>
    <property type="match status" value="1"/>
</dbReference>
<dbReference type="InterPro" id="IPR036691">
    <property type="entry name" value="Endo/exonu/phosph_ase_sf"/>
</dbReference>
<dbReference type="Gene3D" id="3.60.10.10">
    <property type="entry name" value="Endonuclease/exonuclease/phosphatase"/>
    <property type="match status" value="1"/>
</dbReference>
<dbReference type="Proteomes" id="UP000813463">
    <property type="component" value="Chromosome 5"/>
</dbReference>
<evidence type="ECO:0008006" key="3">
    <source>
        <dbReference type="Google" id="ProtNLM"/>
    </source>
</evidence>
<evidence type="ECO:0000313" key="2">
    <source>
        <dbReference type="RefSeq" id="XP_056685778.1"/>
    </source>
</evidence>
<accession>A0ABM3QQZ7</accession>
<name>A0ABM3QQZ7_SPIOL</name>
<dbReference type="PANTHER" id="PTHR33710:SF81">
    <property type="entry name" value="ENDONUCLEASE_EXONUCLEASE_PHOSPHATASE DOMAIN-CONTAINING PROTEIN"/>
    <property type="match status" value="1"/>
</dbReference>
<reference evidence="1" key="1">
    <citation type="journal article" date="2021" name="Nat. Commun.">
        <title>Genomic analyses provide insights into spinach domestication and the genetic basis of agronomic traits.</title>
        <authorList>
            <person name="Cai X."/>
            <person name="Sun X."/>
            <person name="Xu C."/>
            <person name="Sun H."/>
            <person name="Wang X."/>
            <person name="Ge C."/>
            <person name="Zhang Z."/>
            <person name="Wang Q."/>
            <person name="Fei Z."/>
            <person name="Jiao C."/>
            <person name="Wang Q."/>
        </authorList>
    </citation>
    <scope>NUCLEOTIDE SEQUENCE [LARGE SCALE GENOMIC DNA]</scope>
    <source>
        <strain evidence="1">cv. Varoflay</strain>
    </source>
</reference>
<proteinExistence type="predicted"/>
<dbReference type="GeneID" id="130461643"/>